<gene>
    <name evidence="5" type="ORF">BN741_00116</name>
</gene>
<dbReference type="SUPFAM" id="SSF51215">
    <property type="entry name" value="Regulatory protein AraC"/>
    <property type="match status" value="1"/>
</dbReference>
<dbReference type="Pfam" id="PF12833">
    <property type="entry name" value="HTH_18"/>
    <property type="match status" value="1"/>
</dbReference>
<dbReference type="GO" id="GO:0043565">
    <property type="term" value="F:sequence-specific DNA binding"/>
    <property type="evidence" value="ECO:0007669"/>
    <property type="project" value="InterPro"/>
</dbReference>
<reference evidence="5" key="1">
    <citation type="submission" date="2012-11" db="EMBL/GenBank/DDBJ databases">
        <title>Dependencies among metagenomic species, viruses, plasmids and units of genetic variation.</title>
        <authorList>
            <person name="Nielsen H.B."/>
            <person name="Almeida M."/>
            <person name="Juncker A.S."/>
            <person name="Rasmussen S."/>
            <person name="Li J."/>
            <person name="Sunagawa S."/>
            <person name="Plichta D."/>
            <person name="Gautier L."/>
            <person name="Le Chatelier E."/>
            <person name="Peletier E."/>
            <person name="Bonde I."/>
            <person name="Nielsen T."/>
            <person name="Manichanh C."/>
            <person name="Arumugam M."/>
            <person name="Batto J."/>
            <person name="Santos M.B.Q.D."/>
            <person name="Blom N."/>
            <person name="Borruel N."/>
            <person name="Burgdorf K.S."/>
            <person name="Boumezbeur F."/>
            <person name="Casellas F."/>
            <person name="Dore J."/>
            <person name="Guarner F."/>
            <person name="Hansen T."/>
            <person name="Hildebrand F."/>
            <person name="Kaas R.S."/>
            <person name="Kennedy S."/>
            <person name="Kristiansen K."/>
            <person name="Kultima J.R."/>
            <person name="Leonard P."/>
            <person name="Levenez F."/>
            <person name="Lund O."/>
            <person name="Moumen B."/>
            <person name="Le Paslier D."/>
            <person name="Pons N."/>
            <person name="Pedersen O."/>
            <person name="Prifti E."/>
            <person name="Qin J."/>
            <person name="Raes J."/>
            <person name="Tap J."/>
            <person name="Tims S."/>
            <person name="Ussery D.W."/>
            <person name="Yamada T."/>
            <person name="MetaHit consortium"/>
            <person name="Renault P."/>
            <person name="Sicheritz-Ponten T."/>
            <person name="Bork P."/>
            <person name="Wang J."/>
            <person name="Brunak S."/>
            <person name="Ehrlich S.D."/>
        </authorList>
    </citation>
    <scope>NUCLEOTIDE SEQUENCE [LARGE SCALE GENOMIC DNA]</scope>
</reference>
<keyword evidence="3" id="KW-0804">Transcription</keyword>
<dbReference type="GO" id="GO:0003700">
    <property type="term" value="F:DNA-binding transcription factor activity"/>
    <property type="evidence" value="ECO:0007669"/>
    <property type="project" value="InterPro"/>
</dbReference>
<organism evidence="5 6">
    <name type="scientific">Leyella stercorea CAG:629</name>
    <dbReference type="NCBI Taxonomy" id="1263103"/>
    <lineage>
        <taxon>Bacteria</taxon>
        <taxon>Pseudomonadati</taxon>
        <taxon>Bacteroidota</taxon>
        <taxon>Bacteroidia</taxon>
        <taxon>Bacteroidales</taxon>
        <taxon>Prevotellaceae</taxon>
        <taxon>Leyella</taxon>
    </lineage>
</organism>
<dbReference type="InterPro" id="IPR037923">
    <property type="entry name" value="HTH-like"/>
</dbReference>
<feature type="domain" description="HTH araC/xylS-type" evidence="4">
    <location>
        <begin position="199"/>
        <end position="297"/>
    </location>
</feature>
<dbReference type="SUPFAM" id="SSF46689">
    <property type="entry name" value="Homeodomain-like"/>
    <property type="match status" value="1"/>
</dbReference>
<dbReference type="PROSITE" id="PS01124">
    <property type="entry name" value="HTH_ARAC_FAMILY_2"/>
    <property type="match status" value="1"/>
</dbReference>
<dbReference type="Proteomes" id="UP000018072">
    <property type="component" value="Unassembled WGS sequence"/>
</dbReference>
<dbReference type="STRING" id="1263103.BN741_00116"/>
<keyword evidence="2" id="KW-0238">DNA-binding</keyword>
<dbReference type="EMBL" id="CBIT010000232">
    <property type="protein sequence ID" value="CDE34314.1"/>
    <property type="molecule type" value="Genomic_DNA"/>
</dbReference>
<evidence type="ECO:0000256" key="2">
    <source>
        <dbReference type="ARBA" id="ARBA00023125"/>
    </source>
</evidence>
<keyword evidence="1" id="KW-0805">Transcription regulation</keyword>
<proteinExistence type="predicted"/>
<evidence type="ECO:0000259" key="4">
    <source>
        <dbReference type="PROSITE" id="PS01124"/>
    </source>
</evidence>
<dbReference type="Gene3D" id="1.10.10.60">
    <property type="entry name" value="Homeodomain-like"/>
    <property type="match status" value="1"/>
</dbReference>
<evidence type="ECO:0000256" key="1">
    <source>
        <dbReference type="ARBA" id="ARBA00023015"/>
    </source>
</evidence>
<dbReference type="AlphaFoldDB" id="R7H3T1"/>
<accession>R7H3T1</accession>
<dbReference type="SMART" id="SM00342">
    <property type="entry name" value="HTH_ARAC"/>
    <property type="match status" value="1"/>
</dbReference>
<evidence type="ECO:0000256" key="3">
    <source>
        <dbReference type="ARBA" id="ARBA00023163"/>
    </source>
</evidence>
<dbReference type="PANTHER" id="PTHR43280:SF32">
    <property type="entry name" value="TRANSCRIPTIONAL REGULATORY PROTEIN"/>
    <property type="match status" value="1"/>
</dbReference>
<dbReference type="InterPro" id="IPR009057">
    <property type="entry name" value="Homeodomain-like_sf"/>
</dbReference>
<dbReference type="PANTHER" id="PTHR43280">
    <property type="entry name" value="ARAC-FAMILY TRANSCRIPTIONAL REGULATOR"/>
    <property type="match status" value="1"/>
</dbReference>
<dbReference type="InterPro" id="IPR018060">
    <property type="entry name" value="HTH_AraC"/>
</dbReference>
<sequence>MKKQIEIMAKQRQRLVEVPFSKTDCGVDFYINTAYGGECPWVLTEHEVFKTDFFEIFFIKKANGYVLIDYRKINLKDGMVLIVKPHQQQEWHIDEAALDYEFLIFREDFMRTFIADKFFVYRLQYCQQTETPPYLMCPRNECEEFLRLLKKIRAELRHPQADSYNIIVSVLYYLLAIMNRHYVREHQLPLAVPKNYYAFQFVELMETYIRNLQRVQDYASLLKISRITLNHSVMAQYGVSATYLLKQRLLAEIKNELLFTNKSISEIAYAFSFAEPSHLMRFFKQQTGKTCREFQEEYKNGVYE</sequence>
<evidence type="ECO:0000313" key="5">
    <source>
        <dbReference type="EMBL" id="CDE34314.1"/>
    </source>
</evidence>
<evidence type="ECO:0000313" key="6">
    <source>
        <dbReference type="Proteomes" id="UP000018072"/>
    </source>
</evidence>
<protein>
    <submittedName>
        <fullName evidence="5">Helix-turn-helix domain-containing protein AraC type</fullName>
    </submittedName>
</protein>
<name>R7H3T1_9BACT</name>
<comment type="caution">
    <text evidence="5">The sequence shown here is derived from an EMBL/GenBank/DDBJ whole genome shotgun (WGS) entry which is preliminary data.</text>
</comment>